<dbReference type="InterPro" id="IPR055384">
    <property type="entry name" value="DUF7604"/>
</dbReference>
<keyword evidence="2" id="KW-0472">Membrane</keyword>
<keyword evidence="2" id="KW-1133">Transmembrane helix</keyword>
<dbReference type="PROSITE" id="PS50234">
    <property type="entry name" value="VWFA"/>
    <property type="match status" value="1"/>
</dbReference>
<protein>
    <submittedName>
        <fullName evidence="5">VWA domain-containing protein</fullName>
    </submittedName>
</protein>
<dbReference type="InterPro" id="IPR055382">
    <property type="entry name" value="DUF7601"/>
</dbReference>
<feature type="region of interest" description="Disordered" evidence="1">
    <location>
        <begin position="1982"/>
        <end position="2017"/>
    </location>
</feature>
<dbReference type="NCBIfam" id="TIGR03786">
    <property type="entry name" value="strep_pil_rpt"/>
    <property type="match status" value="8"/>
</dbReference>
<dbReference type="InterPro" id="IPR038174">
    <property type="entry name" value="Strep_pil_link_sf"/>
</dbReference>
<reference evidence="5 6" key="1">
    <citation type="submission" date="2022-08" db="EMBL/GenBank/DDBJ databases">
        <title>Tractidigestivibacter montrealensis type strain KD21.</title>
        <authorList>
            <person name="Diop K."/>
            <person name="Richard C."/>
            <person name="Routy B."/>
        </authorList>
    </citation>
    <scope>NUCLEOTIDE SEQUENCE [LARGE SCALE GENOMIC DNA]</scope>
    <source>
        <strain evidence="5 6">KD21</strain>
    </source>
</reference>
<dbReference type="InterPro" id="IPR002035">
    <property type="entry name" value="VWF_A"/>
</dbReference>
<dbReference type="Pfam" id="PF12892">
    <property type="entry name" value="FctA"/>
    <property type="match status" value="10"/>
</dbReference>
<evidence type="ECO:0000313" key="5">
    <source>
        <dbReference type="EMBL" id="MCR9037274.1"/>
    </source>
</evidence>
<dbReference type="Gene3D" id="2.60.40.1140">
    <property type="entry name" value="Collagen-binding surface protein Cna, B-type domain"/>
    <property type="match status" value="1"/>
</dbReference>
<proteinExistence type="predicted"/>
<dbReference type="Pfam" id="PF13519">
    <property type="entry name" value="VWA_2"/>
    <property type="match status" value="1"/>
</dbReference>
<evidence type="ECO:0000256" key="2">
    <source>
        <dbReference type="SAM" id="Phobius"/>
    </source>
</evidence>
<evidence type="ECO:0000256" key="1">
    <source>
        <dbReference type="SAM" id="MobiDB-lite"/>
    </source>
</evidence>
<dbReference type="Proteomes" id="UP001204320">
    <property type="component" value="Unassembled WGS sequence"/>
</dbReference>
<feature type="chain" id="PRO_5047175500" evidence="3">
    <location>
        <begin position="30"/>
        <end position="2047"/>
    </location>
</feature>
<feature type="transmembrane region" description="Helical" evidence="2">
    <location>
        <begin position="2020"/>
        <end position="2039"/>
    </location>
</feature>
<dbReference type="Gene3D" id="2.60.40.3050">
    <property type="match status" value="10"/>
</dbReference>
<keyword evidence="6" id="KW-1185">Reference proteome</keyword>
<dbReference type="CDD" id="cd00198">
    <property type="entry name" value="vWFA"/>
    <property type="match status" value="1"/>
</dbReference>
<name>A0ABT1ZAN1_9ACTN</name>
<gene>
    <name evidence="5" type="ORF">NVS32_09970</name>
</gene>
<comment type="caution">
    <text evidence="5">The sequence shown here is derived from an EMBL/GenBank/DDBJ whole genome shotgun (WGS) entry which is preliminary data.</text>
</comment>
<feature type="compositionally biased region" description="Basic and acidic residues" evidence="1">
    <location>
        <begin position="1993"/>
        <end position="2007"/>
    </location>
</feature>
<feature type="signal peptide" evidence="3">
    <location>
        <begin position="1"/>
        <end position="29"/>
    </location>
</feature>
<dbReference type="SUPFAM" id="SSF53300">
    <property type="entry name" value="vWA-like"/>
    <property type="match status" value="1"/>
</dbReference>
<dbReference type="Gene3D" id="3.40.50.410">
    <property type="entry name" value="von Willebrand factor, type A domain"/>
    <property type="match status" value="1"/>
</dbReference>
<keyword evidence="3" id="KW-0732">Signal</keyword>
<organism evidence="5 6">
    <name type="scientific">Tractidigestivibacter montrealensis</name>
    <dbReference type="NCBI Taxonomy" id="2972466"/>
    <lineage>
        <taxon>Bacteria</taxon>
        <taxon>Bacillati</taxon>
        <taxon>Actinomycetota</taxon>
        <taxon>Coriobacteriia</taxon>
        <taxon>Coriobacteriales</taxon>
        <taxon>Atopobiaceae</taxon>
        <taxon>Tractidigestivibacter</taxon>
    </lineage>
</organism>
<dbReference type="Pfam" id="PF24558">
    <property type="entry name" value="DUF7604"/>
    <property type="match status" value="1"/>
</dbReference>
<sequence>MRHRGKTLLRALLAVFAALIAFGVTPALAAEPPATSKIVTSNDDGTYTLSLSVTGKSQASSSSSKADVIVVLDTSGSMSYSATGGTRLSVAKSAVNSLAEELLSNNTTENPDAVQLSLVTFANYATTRVTNTSSLSTFQNQVNRLTATGGTNWEDALATASAIQTRDGADVYIIFVSDGDPTFRKTRGTYTWGQDRDEFERHYSNGHTYYGTGNSDAYDLNYDYARDQAVAIAGEGKSFFAIGAFGTVSNMQDLAAATGQTGNYYNAADSTALNAAFDNIINTITNNLTYSNVKVTDGITALTATSLEGSADAFTYTKTKDGETSDWLDAPAATYDETNKNVTWDLSSLGSLEHGVTYTVSFKVWPSQEAITEVARLQNAGTTTGLPTDIVYDSTAGTYGIKTNTTANVSYNQTSTTTTNVLPTDAVPQADGTWTSPSTGLTYTQESSGLYVATKSDTGSVALADPDPMTVDTPTITVSKEWVDSLDNAVNRPTGDVSLGVLLDRKQFTTVTLNSDNNYRAQVHVPYGIEANGEVLTAGREVTFSEPTIDSRYELSYESFTPMMVDGVPNYADDGSTTITATNTLKSQVEIAKVATSDDGTYPTDASFDFDVTVTTPDSSGVSYAIGDTKGTLTSGQATTLSLTAGQSILLENLPVGTTYTVDEKTSPAGWIFSSVATGGAGTTSGDTVSGSVDQGNTKYSVTYTNKFTPVESSPTGDGGITINKTLNPTDLTAGQFSFTLTALDGAPAPASTAATNAADGSVSFGNITFSEVGTYEYTLAETNAGADGYTYDTHTYTLVATVTANADTNALEVAWSVKDSTSKDITFNNTYSATGTATISATKTLSGRDMNANEFAFNITDAKGGVVATAQNPAASDGQAATLDFGTLTYSIDQVKQDVASGVAQVGSAANSYVYRYTVSESTADLPTKVTAVQSTFEVTVVIIDNGKGTLSTQVEYPGNATGLSFQNVYDADDARLVISGSKVLDNNGFSGPGDIKDKFTFELKDASGDVIGTAQNDASGSVTFDAITYTAPGTYTYTITESGTVAGVTNDASTKTVTVQVTDDGQGHLVAKKVDSEGAVVQGPDFTFTNTYSAQQTTLTGDTALRATKVLEGRGLKAGEFTFTLTAEETDAPMPEVTTVTNDANGNVVFGDITYTAPGTYRYSITEVQGTEGGVAYDTAARVITVAVTDNGQGKLEASVTGNNPTITNTYTTNEPTVDLTASKVLSGATLQDGQFEFQANIDGIPVDKHNDANGNVSFGSVTYTVDVLAGVDAASDGSRTKTFSYTVKELVPSDAVNGVKDGVTYDQSEWTIVVTVKDDGQGNLTATKSATKTNSDGTTVTKDVPVFNNTYTAKPVILTGDTALTVTKRVTGFNSSEAYSFNLALASGDSAGVSYADSATTATTSASIADGATQAVSFGDVTFSKAGTYTFNVTEAQGSKDGWTYDKSTHAITVNVVDNGKGQLVATVASNNPTFENSYEAAESDGVTITATKVLTGSPLMAGEFSFQLIDADGKVVRETTNAADGSITFDPITYTKPGTYTYNLKEVAGTNAGMAYDSTVHTVTVVATDDGTGQIHASVTSLAPTFNNSYKSGVDDPVMLTAEKVLEGRRLEAGQFSFHLFDENNQPVGEQVTNDVSGSIQFPALRYSQDDFNGIEPDETTGARTKTVTYTAREVAGSAAGYTYSQNVATYTLELVDSHDGKITATLKEAVNTTFTNNYEAQPVTAKSFSATKALEGRGLAEGEFEFQLTAAEGTPMPQATTATNAADGTVAFSPITYHLGDLAGETSKTFTYTISEVANGKAGVTYDQTKHTASVTVTDNGDGTLSVSDPVYDDGSATAPTFTNTYKAAAVTTALPTVTKIVSGDKPDAYPTFTFALEALNGSILPDSAGENGVTTGIINGDGAVSLGSVTFDQAGTYSYKAYEVAGNAEGWTYDNTVYNVTYTVTDDGAGVLGTSTSISTSDGTAADAVTFENVYTAPAPEPEPEPEPAKDPEPAKEEPKKPAIPNTGDATQTALPVGLAVAAAAVLAAAVMVRRRGRRSK</sequence>
<dbReference type="EMBL" id="JANSKA010000007">
    <property type="protein sequence ID" value="MCR9037274.1"/>
    <property type="molecule type" value="Genomic_DNA"/>
</dbReference>
<evidence type="ECO:0000256" key="3">
    <source>
        <dbReference type="SAM" id="SignalP"/>
    </source>
</evidence>
<dbReference type="SMART" id="SM00327">
    <property type="entry name" value="VWA"/>
    <property type="match status" value="1"/>
</dbReference>
<accession>A0ABT1ZAN1</accession>
<feature type="domain" description="VWFA" evidence="4">
    <location>
        <begin position="67"/>
        <end position="280"/>
    </location>
</feature>
<dbReference type="InterPro" id="IPR022464">
    <property type="entry name" value="Strep_pil_isopept_link"/>
</dbReference>
<dbReference type="Pfam" id="PF24547">
    <property type="entry name" value="DUF7601"/>
    <property type="match status" value="1"/>
</dbReference>
<keyword evidence="2" id="KW-0812">Transmembrane</keyword>
<dbReference type="InterPro" id="IPR036465">
    <property type="entry name" value="vWFA_dom_sf"/>
</dbReference>
<evidence type="ECO:0000313" key="6">
    <source>
        <dbReference type="Proteomes" id="UP001204320"/>
    </source>
</evidence>
<dbReference type="RefSeq" id="WP_258499675.1">
    <property type="nucleotide sequence ID" value="NZ_JANSKA010000007.1"/>
</dbReference>
<evidence type="ECO:0000259" key="4">
    <source>
        <dbReference type="PROSITE" id="PS50234"/>
    </source>
</evidence>